<name>A0ABR8A6T0_9CYAN</name>
<reference evidence="1 2" key="1">
    <citation type="journal article" date="2020" name="ISME J.">
        <title>Comparative genomics reveals insights into cyanobacterial evolution and habitat adaptation.</title>
        <authorList>
            <person name="Chen M.Y."/>
            <person name="Teng W.K."/>
            <person name="Zhao L."/>
            <person name="Hu C.X."/>
            <person name="Zhou Y.K."/>
            <person name="Han B.P."/>
            <person name="Song L.R."/>
            <person name="Shu W.S."/>
        </authorList>
    </citation>
    <scope>NUCLEOTIDE SEQUENCE [LARGE SCALE GENOMIC DNA]</scope>
    <source>
        <strain evidence="1 2">FACHB-288</strain>
    </source>
</reference>
<dbReference type="InterPro" id="IPR010220">
    <property type="entry name" value="CO2_hydration"/>
</dbReference>
<dbReference type="Pfam" id="PF10216">
    <property type="entry name" value="ChpXY"/>
    <property type="match status" value="1"/>
</dbReference>
<comment type="caution">
    <text evidence="1">The sequence shown here is derived from an EMBL/GenBank/DDBJ whole genome shotgun (WGS) entry which is preliminary data.</text>
</comment>
<dbReference type="RefSeq" id="WP_190538707.1">
    <property type="nucleotide sequence ID" value="NZ_CAWPNO010000073.1"/>
</dbReference>
<protein>
    <submittedName>
        <fullName evidence="1">CO2 hydration protein</fullName>
    </submittedName>
</protein>
<evidence type="ECO:0000313" key="1">
    <source>
        <dbReference type="EMBL" id="MBD2194527.1"/>
    </source>
</evidence>
<accession>A0ABR8A6T0</accession>
<dbReference type="EMBL" id="JACJQH010000004">
    <property type="protein sequence ID" value="MBD2194527.1"/>
    <property type="molecule type" value="Genomic_DNA"/>
</dbReference>
<proteinExistence type="predicted"/>
<organism evidence="1 2">
    <name type="scientific">Calothrix parietina FACHB-288</name>
    <dbReference type="NCBI Taxonomy" id="2692896"/>
    <lineage>
        <taxon>Bacteria</taxon>
        <taxon>Bacillati</taxon>
        <taxon>Cyanobacteriota</taxon>
        <taxon>Cyanophyceae</taxon>
        <taxon>Nostocales</taxon>
        <taxon>Calotrichaceae</taxon>
        <taxon>Calothrix</taxon>
    </lineage>
</organism>
<dbReference type="Proteomes" id="UP000658514">
    <property type="component" value="Unassembled WGS sequence"/>
</dbReference>
<keyword evidence="2" id="KW-1185">Reference proteome</keyword>
<dbReference type="NCBIfam" id="TIGR01964">
    <property type="entry name" value="chpXY"/>
    <property type="match status" value="1"/>
</dbReference>
<gene>
    <name evidence="1" type="ORF">H6G24_03325</name>
</gene>
<sequence length="376" mass="43507">MVTIQNKPYNNPLAEYIKRLQTGEALLADSPENVLEVVGILKSYGVVLDEYSKNLIYIADHQFLVFFPFFKYFNGEFSWQKLFRHWWHDRINFEYAEYCMKSMMWHGGGGLDKYLDTKEFQQTAQAVITAKFKNNPFVLGINQLFPDFLIEQLRVSAYYSGLGQFWRVMADIFLNLSDRYDRGEIKTIPQVVEHIKAGLVADATRPITYAVKIDGKVYELLPKKEGLTFLADTAIPYVEAVFFRGTPFSGTVTYNAQAYQIPPDQARFQYGALYADPLPIGSAGIPPTLLMQDMRHYLPEYLHELYRRSPRGEDDLRVQICITFQKSMFCVTTAAILGLMPYPLDSEEPSEQKANQVYLEKWMERFQTSRLLDVNQ</sequence>
<evidence type="ECO:0000313" key="2">
    <source>
        <dbReference type="Proteomes" id="UP000658514"/>
    </source>
</evidence>